<name>A0A8D8DEZ8_CULPI</name>
<keyword evidence="1" id="KW-0812">Transmembrane</keyword>
<proteinExistence type="predicted"/>
<sequence>MIQHVPPSAVVSTDSRPQPGLGLMAQMAATAVGVAIGFAVGHTIYHTMTGLFSGSESKETVPVPRQSRRLLLSRKRTAAGISFRAPRTLFSDPAKKRHYRSPHMALFRQLFFRFLFKKPQHVPRTGTWSTPCSRFHEEPNEFAERTCTR</sequence>
<dbReference type="EMBL" id="HBUE01157358">
    <property type="protein sequence ID" value="CAG6508416.1"/>
    <property type="molecule type" value="Transcribed_RNA"/>
</dbReference>
<reference evidence="2" key="1">
    <citation type="submission" date="2021-05" db="EMBL/GenBank/DDBJ databases">
        <authorList>
            <person name="Alioto T."/>
            <person name="Alioto T."/>
            <person name="Gomez Garrido J."/>
        </authorList>
    </citation>
    <scope>NUCLEOTIDE SEQUENCE</scope>
</reference>
<evidence type="ECO:0000256" key="1">
    <source>
        <dbReference type="SAM" id="Phobius"/>
    </source>
</evidence>
<organism evidence="2">
    <name type="scientific">Culex pipiens</name>
    <name type="common">House mosquito</name>
    <dbReference type="NCBI Taxonomy" id="7175"/>
    <lineage>
        <taxon>Eukaryota</taxon>
        <taxon>Metazoa</taxon>
        <taxon>Ecdysozoa</taxon>
        <taxon>Arthropoda</taxon>
        <taxon>Hexapoda</taxon>
        <taxon>Insecta</taxon>
        <taxon>Pterygota</taxon>
        <taxon>Neoptera</taxon>
        <taxon>Endopterygota</taxon>
        <taxon>Diptera</taxon>
        <taxon>Nematocera</taxon>
        <taxon>Culicoidea</taxon>
        <taxon>Culicidae</taxon>
        <taxon>Culicinae</taxon>
        <taxon>Culicini</taxon>
        <taxon>Culex</taxon>
        <taxon>Culex</taxon>
    </lineage>
</organism>
<protein>
    <submittedName>
        <fullName evidence="2">Coiled-coil-helix-coiled-coil-helix domain-containing protein 2</fullName>
    </submittedName>
</protein>
<accession>A0A8D8DEZ8</accession>
<evidence type="ECO:0000313" key="2">
    <source>
        <dbReference type="EMBL" id="CAG6508416.1"/>
    </source>
</evidence>
<keyword evidence="1" id="KW-1133">Transmembrane helix</keyword>
<feature type="transmembrane region" description="Helical" evidence="1">
    <location>
        <begin position="23"/>
        <end position="45"/>
    </location>
</feature>
<dbReference type="EMBL" id="HBUE01262473">
    <property type="protein sequence ID" value="CAG6559773.1"/>
    <property type="molecule type" value="Transcribed_RNA"/>
</dbReference>
<dbReference type="AlphaFoldDB" id="A0A8D8DEZ8"/>
<keyword evidence="1" id="KW-0472">Membrane</keyword>